<dbReference type="Proteomes" id="UP000824029">
    <property type="component" value="Unassembled WGS sequence"/>
</dbReference>
<comment type="caution">
    <text evidence="2">The sequence shown here is derived from an EMBL/GenBank/DDBJ whole genome shotgun (WGS) entry which is preliminary data.</text>
</comment>
<evidence type="ECO:0000259" key="1">
    <source>
        <dbReference type="Pfam" id="PF02670"/>
    </source>
</evidence>
<feature type="non-terminal residue" evidence="2">
    <location>
        <position position="138"/>
    </location>
</feature>
<dbReference type="InterPro" id="IPR036291">
    <property type="entry name" value="NAD(P)-bd_dom_sf"/>
</dbReference>
<dbReference type="EMBL" id="DXBZ01000157">
    <property type="protein sequence ID" value="HIZ18994.1"/>
    <property type="molecule type" value="Genomic_DNA"/>
</dbReference>
<name>A0A9D2DLP6_9ACTN</name>
<evidence type="ECO:0000313" key="3">
    <source>
        <dbReference type="Proteomes" id="UP000824029"/>
    </source>
</evidence>
<gene>
    <name evidence="2" type="ORF">IAA22_07800</name>
</gene>
<dbReference type="PANTHER" id="PTHR30525">
    <property type="entry name" value="1-DEOXY-D-XYLULOSE 5-PHOSPHATE REDUCTOISOMERASE"/>
    <property type="match status" value="1"/>
</dbReference>
<reference evidence="2" key="1">
    <citation type="journal article" date="2021" name="PeerJ">
        <title>Extensive microbial diversity within the chicken gut microbiome revealed by metagenomics and culture.</title>
        <authorList>
            <person name="Gilroy R."/>
            <person name="Ravi A."/>
            <person name="Getino M."/>
            <person name="Pursley I."/>
            <person name="Horton D.L."/>
            <person name="Alikhan N.F."/>
            <person name="Baker D."/>
            <person name="Gharbi K."/>
            <person name="Hall N."/>
            <person name="Watson M."/>
            <person name="Adriaenssens E.M."/>
            <person name="Foster-Nyarko E."/>
            <person name="Jarju S."/>
            <person name="Secka A."/>
            <person name="Antonio M."/>
            <person name="Oren A."/>
            <person name="Chaudhuri R.R."/>
            <person name="La Ragione R."/>
            <person name="Hildebrand F."/>
            <person name="Pallen M.J."/>
        </authorList>
    </citation>
    <scope>NUCLEOTIDE SEQUENCE</scope>
    <source>
        <strain evidence="2">ChiHecolR3B27-1887</strain>
    </source>
</reference>
<reference evidence="2" key="2">
    <citation type="submission" date="2021-04" db="EMBL/GenBank/DDBJ databases">
        <authorList>
            <person name="Gilroy R."/>
        </authorList>
    </citation>
    <scope>NUCLEOTIDE SEQUENCE</scope>
    <source>
        <strain evidence="2">ChiHecolR3B27-1887</strain>
    </source>
</reference>
<proteinExistence type="predicted"/>
<dbReference type="Gene3D" id="3.40.50.720">
    <property type="entry name" value="NAD(P)-binding Rossmann-like Domain"/>
    <property type="match status" value="1"/>
</dbReference>
<dbReference type="InterPro" id="IPR013512">
    <property type="entry name" value="DXP_reductoisomerase_N"/>
</dbReference>
<dbReference type="InterPro" id="IPR003821">
    <property type="entry name" value="DXP_reductoisomerase"/>
</dbReference>
<dbReference type="AlphaFoldDB" id="A0A9D2DLP6"/>
<protein>
    <submittedName>
        <fullName evidence="2">1-deoxy-D-xylulose-5-phosphate reductoisomerase</fullName>
    </submittedName>
</protein>
<feature type="domain" description="1-deoxy-D-xylulose 5-phosphate reductoisomerase N-terminal" evidence="1">
    <location>
        <begin position="19"/>
        <end position="138"/>
    </location>
</feature>
<accession>A0A9D2DLP6</accession>
<dbReference type="GO" id="GO:0070402">
    <property type="term" value="F:NADPH binding"/>
    <property type="evidence" value="ECO:0007669"/>
    <property type="project" value="InterPro"/>
</dbReference>
<organism evidence="2 3">
    <name type="scientific">Candidatus Olsenella stercoravium</name>
    <dbReference type="NCBI Taxonomy" id="2838713"/>
    <lineage>
        <taxon>Bacteria</taxon>
        <taxon>Bacillati</taxon>
        <taxon>Actinomycetota</taxon>
        <taxon>Coriobacteriia</taxon>
        <taxon>Coriobacteriales</taxon>
        <taxon>Atopobiaceae</taxon>
        <taxon>Olsenella</taxon>
    </lineage>
</organism>
<dbReference type="PANTHER" id="PTHR30525:SF0">
    <property type="entry name" value="1-DEOXY-D-XYLULOSE 5-PHOSPHATE REDUCTOISOMERASE, CHLOROPLASTIC"/>
    <property type="match status" value="1"/>
</dbReference>
<sequence>MTRLVDRAAARGIEGPLRVAILGCSGSIGTQTLDVCRRHADRVRVIALSVDSSTSRLVAAAREFGVSHVAVANEAHADDPVLQELPDGCELGCGADAVTALSTLPDVDVVVNALVGFAGMHAGHAALAAGKTLAYANK</sequence>
<dbReference type="GO" id="GO:0030145">
    <property type="term" value="F:manganese ion binding"/>
    <property type="evidence" value="ECO:0007669"/>
    <property type="project" value="TreeGrafter"/>
</dbReference>
<evidence type="ECO:0000313" key="2">
    <source>
        <dbReference type="EMBL" id="HIZ18994.1"/>
    </source>
</evidence>
<dbReference type="Pfam" id="PF02670">
    <property type="entry name" value="DXP_reductoisom"/>
    <property type="match status" value="1"/>
</dbReference>
<dbReference type="GO" id="GO:0030604">
    <property type="term" value="F:1-deoxy-D-xylulose-5-phosphate reductoisomerase activity"/>
    <property type="evidence" value="ECO:0007669"/>
    <property type="project" value="InterPro"/>
</dbReference>
<dbReference type="SUPFAM" id="SSF51735">
    <property type="entry name" value="NAD(P)-binding Rossmann-fold domains"/>
    <property type="match status" value="1"/>
</dbReference>
<dbReference type="GO" id="GO:0051484">
    <property type="term" value="P:isopentenyl diphosphate biosynthetic process, methylerythritol 4-phosphate pathway involved in terpenoid biosynthetic process"/>
    <property type="evidence" value="ECO:0007669"/>
    <property type="project" value="TreeGrafter"/>
</dbReference>